<dbReference type="EC" id="2.7.7.77" evidence="8"/>
<protein>
    <recommendedName>
        <fullName evidence="8">Probable molybdenum cofactor guanylyltransferase</fullName>
        <shortName evidence="8">MoCo guanylyltransferase</shortName>
        <ecNumber evidence="8">2.7.7.77</ecNumber>
    </recommendedName>
    <alternativeName>
        <fullName evidence="8">GTP:molybdopterin guanylyltransferase</fullName>
    </alternativeName>
    <alternativeName>
        <fullName evidence="8">Mo-MPT guanylyltransferase</fullName>
    </alternativeName>
    <alternativeName>
        <fullName evidence="8">Molybdopterin guanylyltransferase</fullName>
    </alternativeName>
    <alternativeName>
        <fullName evidence="8">Molybdopterin-guanine dinucleotide synthase</fullName>
        <shortName evidence="8">MGD synthase</shortName>
    </alternativeName>
</protein>
<evidence type="ECO:0000256" key="8">
    <source>
        <dbReference type="HAMAP-Rule" id="MF_00316"/>
    </source>
</evidence>
<keyword evidence="2 8" id="KW-0808">Transferase</keyword>
<dbReference type="EMBL" id="CP035485">
    <property type="protein sequence ID" value="QDI92161.1"/>
    <property type="molecule type" value="Genomic_DNA"/>
</dbReference>
<evidence type="ECO:0000313" key="10">
    <source>
        <dbReference type="EMBL" id="QDI92161.1"/>
    </source>
</evidence>
<evidence type="ECO:0000256" key="2">
    <source>
        <dbReference type="ARBA" id="ARBA00022679"/>
    </source>
</evidence>
<evidence type="ECO:0000256" key="7">
    <source>
        <dbReference type="ARBA" id="ARBA00023150"/>
    </source>
</evidence>
<feature type="domain" description="MobA-like NTP transferase" evidence="9">
    <location>
        <begin position="5"/>
        <end position="161"/>
    </location>
</feature>
<dbReference type="KEGG" id="sale:EPH95_13980"/>
<comment type="similarity">
    <text evidence="8">Belongs to the MobA family.</text>
</comment>
<evidence type="ECO:0000256" key="4">
    <source>
        <dbReference type="ARBA" id="ARBA00022741"/>
    </source>
</evidence>
<dbReference type="AlphaFoldDB" id="A0A514LLM2"/>
<dbReference type="GO" id="GO:0005525">
    <property type="term" value="F:GTP binding"/>
    <property type="evidence" value="ECO:0007669"/>
    <property type="project" value="UniProtKB-UniRule"/>
</dbReference>
<dbReference type="RefSeq" id="WP_142090675.1">
    <property type="nucleotide sequence ID" value="NZ_CP035485.1"/>
</dbReference>
<comment type="caution">
    <text evidence="8">Lacks conserved residue(s) required for the propagation of feature annotation.</text>
</comment>
<dbReference type="GO" id="GO:0061603">
    <property type="term" value="F:molybdenum cofactor guanylyltransferase activity"/>
    <property type="evidence" value="ECO:0007669"/>
    <property type="project" value="UniProtKB-EC"/>
</dbReference>
<dbReference type="InterPro" id="IPR013482">
    <property type="entry name" value="Molybde_CF_guanTrfase"/>
</dbReference>
<organism evidence="10 11">
    <name type="scientific">Salicibibacter halophilus</name>
    <dbReference type="NCBI Taxonomy" id="2502791"/>
    <lineage>
        <taxon>Bacteria</taxon>
        <taxon>Bacillati</taxon>
        <taxon>Bacillota</taxon>
        <taxon>Bacilli</taxon>
        <taxon>Bacillales</taxon>
        <taxon>Bacillaceae</taxon>
        <taxon>Salicibibacter</taxon>
    </lineage>
</organism>
<feature type="binding site" evidence="8">
    <location>
        <position position="98"/>
    </location>
    <ligand>
        <name>GTP</name>
        <dbReference type="ChEBI" id="CHEBI:37565"/>
    </ligand>
</feature>
<comment type="cofactor">
    <cofactor evidence="8">
        <name>Mg(2+)</name>
        <dbReference type="ChEBI" id="CHEBI:18420"/>
    </cofactor>
</comment>
<dbReference type="InterPro" id="IPR029044">
    <property type="entry name" value="Nucleotide-diphossugar_trans"/>
</dbReference>
<keyword evidence="11" id="KW-1185">Reference proteome</keyword>
<gene>
    <name evidence="8" type="primary">mobA</name>
    <name evidence="10" type="ORF">EPH95_13980</name>
</gene>
<keyword evidence="7 8" id="KW-0501">Molybdenum cofactor biosynthesis</keyword>
<feature type="binding site" evidence="8">
    <location>
        <begin position="8"/>
        <end position="10"/>
    </location>
    <ligand>
        <name>GTP</name>
        <dbReference type="ChEBI" id="CHEBI:37565"/>
    </ligand>
</feature>
<evidence type="ECO:0000256" key="3">
    <source>
        <dbReference type="ARBA" id="ARBA00022723"/>
    </source>
</evidence>
<dbReference type="PANTHER" id="PTHR19136">
    <property type="entry name" value="MOLYBDENUM COFACTOR GUANYLYLTRANSFERASE"/>
    <property type="match status" value="1"/>
</dbReference>
<proteinExistence type="inferred from homology"/>
<dbReference type="SUPFAM" id="SSF53448">
    <property type="entry name" value="Nucleotide-diphospho-sugar transferases"/>
    <property type="match status" value="1"/>
</dbReference>
<dbReference type="CDD" id="cd02503">
    <property type="entry name" value="MobA"/>
    <property type="match status" value="1"/>
</dbReference>
<dbReference type="Gene3D" id="3.90.550.10">
    <property type="entry name" value="Spore Coat Polysaccharide Biosynthesis Protein SpsA, Chain A"/>
    <property type="match status" value="1"/>
</dbReference>
<dbReference type="HAMAP" id="MF_00316">
    <property type="entry name" value="MobA"/>
    <property type="match status" value="1"/>
</dbReference>
<comment type="subcellular location">
    <subcellularLocation>
        <location evidence="8">Cytoplasm</location>
    </subcellularLocation>
</comment>
<evidence type="ECO:0000256" key="6">
    <source>
        <dbReference type="ARBA" id="ARBA00023134"/>
    </source>
</evidence>
<keyword evidence="5 8" id="KW-0460">Magnesium</keyword>
<dbReference type="PANTHER" id="PTHR19136:SF81">
    <property type="entry name" value="MOLYBDENUM COFACTOR GUANYLYLTRANSFERASE"/>
    <property type="match status" value="1"/>
</dbReference>
<evidence type="ECO:0000256" key="5">
    <source>
        <dbReference type="ARBA" id="ARBA00022842"/>
    </source>
</evidence>
<dbReference type="GO" id="GO:0006777">
    <property type="term" value="P:Mo-molybdopterin cofactor biosynthetic process"/>
    <property type="evidence" value="ECO:0007669"/>
    <property type="project" value="UniProtKB-KW"/>
</dbReference>
<sequence length="190" mass="21342">MNVAGLLLAGGRSSRYGRQKLFEAYHGEPLYHQSIVTMQNAGISSIYIVTNPELAPVFQNHPVIIEEQPHGGPLRALHTAMEKLSTEPFDWLQVLAGDVPYVDAVTVRSVLQTAHKRSDAAIILPTTDGRFQPLHAAYHMRCLPALRELVKKESSMKALYDTVHTHHLPFPADHPAFININRPEDWRQEP</sequence>
<keyword evidence="3 8" id="KW-0479">Metal-binding</keyword>
<dbReference type="OrthoDB" id="9788394at2"/>
<feature type="binding site" evidence="8">
    <location>
        <position position="98"/>
    </location>
    <ligand>
        <name>Mg(2+)</name>
        <dbReference type="ChEBI" id="CHEBI:18420"/>
    </ligand>
</feature>
<keyword evidence="10" id="KW-0548">Nucleotidyltransferase</keyword>
<evidence type="ECO:0000259" key="9">
    <source>
        <dbReference type="Pfam" id="PF12804"/>
    </source>
</evidence>
<keyword evidence="6 8" id="KW-0342">GTP-binding</keyword>
<keyword evidence="1 8" id="KW-0963">Cytoplasm</keyword>
<dbReference type="Pfam" id="PF12804">
    <property type="entry name" value="NTP_transf_3"/>
    <property type="match status" value="1"/>
</dbReference>
<accession>A0A514LLM2</accession>
<evidence type="ECO:0000256" key="1">
    <source>
        <dbReference type="ARBA" id="ARBA00022490"/>
    </source>
</evidence>
<dbReference type="GO" id="GO:0046872">
    <property type="term" value="F:metal ion binding"/>
    <property type="evidence" value="ECO:0007669"/>
    <property type="project" value="UniProtKB-KW"/>
</dbReference>
<comment type="function">
    <text evidence="8">Transfers a GMP moiety from GTP to Mo-molybdopterin (Mo-MPT) cofactor (Moco or molybdenum cofactor) to form Mo-molybdopterin guanine dinucleotide (Mo-MGD) cofactor.</text>
</comment>
<keyword evidence="4 8" id="KW-0547">Nucleotide-binding</keyword>
<dbReference type="GO" id="GO:0005737">
    <property type="term" value="C:cytoplasm"/>
    <property type="evidence" value="ECO:0007669"/>
    <property type="project" value="UniProtKB-SubCell"/>
</dbReference>
<name>A0A514LLM2_9BACI</name>
<reference evidence="11" key="1">
    <citation type="submission" date="2019-01" db="EMBL/GenBank/DDBJ databases">
        <title>Genomic analysis of Salicibibacter sp. NKC3-5.</title>
        <authorList>
            <person name="Oh Y.J."/>
        </authorList>
    </citation>
    <scope>NUCLEOTIDE SEQUENCE [LARGE SCALE GENOMIC DNA]</scope>
    <source>
        <strain evidence="11">NKC3-5</strain>
    </source>
</reference>
<comment type="domain">
    <text evidence="8">The N-terminal domain determines nucleotide recognition and specific binding, while the C-terminal domain determines the specific binding to the target protein.</text>
</comment>
<dbReference type="InterPro" id="IPR025877">
    <property type="entry name" value="MobA-like_NTP_Trfase"/>
</dbReference>
<dbReference type="Proteomes" id="UP000319756">
    <property type="component" value="Chromosome"/>
</dbReference>
<comment type="catalytic activity">
    <reaction evidence="8">
        <text>Mo-molybdopterin + GTP + H(+) = Mo-molybdopterin guanine dinucleotide + diphosphate</text>
        <dbReference type="Rhea" id="RHEA:34243"/>
        <dbReference type="ChEBI" id="CHEBI:15378"/>
        <dbReference type="ChEBI" id="CHEBI:33019"/>
        <dbReference type="ChEBI" id="CHEBI:37565"/>
        <dbReference type="ChEBI" id="CHEBI:71302"/>
        <dbReference type="ChEBI" id="CHEBI:71310"/>
        <dbReference type="EC" id="2.7.7.77"/>
    </reaction>
</comment>
<evidence type="ECO:0000313" key="11">
    <source>
        <dbReference type="Proteomes" id="UP000319756"/>
    </source>
</evidence>
<feature type="binding site" evidence="8">
    <location>
        <position position="20"/>
    </location>
    <ligand>
        <name>GTP</name>
        <dbReference type="ChEBI" id="CHEBI:37565"/>
    </ligand>
</feature>